<dbReference type="AlphaFoldDB" id="A0A7Y9EQC5"/>
<protein>
    <submittedName>
        <fullName evidence="1">Uncharacterized protein</fullName>
    </submittedName>
</protein>
<proteinExistence type="predicted"/>
<name>A0A7Y9EQC5_9ACTN</name>
<gene>
    <name evidence="1" type="ORF">BJY14_007183</name>
</gene>
<dbReference type="EMBL" id="JACCBA010000001">
    <property type="protein sequence ID" value="NYD51200.1"/>
    <property type="molecule type" value="Genomic_DNA"/>
</dbReference>
<evidence type="ECO:0000313" key="2">
    <source>
        <dbReference type="Proteomes" id="UP000529783"/>
    </source>
</evidence>
<dbReference type="Proteomes" id="UP000529783">
    <property type="component" value="Unassembled WGS sequence"/>
</dbReference>
<dbReference type="RefSeq" id="WP_179847630.1">
    <property type="nucleotide sequence ID" value="NZ_JACCBA010000001.1"/>
</dbReference>
<organism evidence="1 2">
    <name type="scientific">Actinomadura luteofluorescens</name>
    <dbReference type="NCBI Taxonomy" id="46163"/>
    <lineage>
        <taxon>Bacteria</taxon>
        <taxon>Bacillati</taxon>
        <taxon>Actinomycetota</taxon>
        <taxon>Actinomycetes</taxon>
        <taxon>Streptosporangiales</taxon>
        <taxon>Thermomonosporaceae</taxon>
        <taxon>Actinomadura</taxon>
    </lineage>
</organism>
<reference evidence="1 2" key="1">
    <citation type="submission" date="2020-07" db="EMBL/GenBank/DDBJ databases">
        <title>Sequencing the genomes of 1000 actinobacteria strains.</title>
        <authorList>
            <person name="Klenk H.-P."/>
        </authorList>
    </citation>
    <scope>NUCLEOTIDE SEQUENCE [LARGE SCALE GENOMIC DNA]</scope>
    <source>
        <strain evidence="1 2">DSM 40398</strain>
    </source>
</reference>
<evidence type="ECO:0000313" key="1">
    <source>
        <dbReference type="EMBL" id="NYD51200.1"/>
    </source>
</evidence>
<accession>A0A7Y9EQC5</accession>
<keyword evidence="2" id="KW-1185">Reference proteome</keyword>
<comment type="caution">
    <text evidence="1">The sequence shown here is derived from an EMBL/GenBank/DDBJ whole genome shotgun (WGS) entry which is preliminary data.</text>
</comment>
<sequence length="49" mass="5313">MAADTPPQPEDDKTYPQVIFSGPKEDLDKLVKETAENLGVDPKAGKIKS</sequence>